<feature type="transmembrane region" description="Helical" evidence="10">
    <location>
        <begin position="355"/>
        <end position="377"/>
    </location>
</feature>
<feature type="transmembrane region" description="Helical" evidence="10">
    <location>
        <begin position="14"/>
        <end position="35"/>
    </location>
</feature>
<dbReference type="NCBIfam" id="TIGR00797">
    <property type="entry name" value="matE"/>
    <property type="match status" value="1"/>
</dbReference>
<keyword evidence="5" id="KW-1003">Cell membrane</keyword>
<organism evidence="11 12">
    <name type="scientific">Roseburia hominis</name>
    <dbReference type="NCBI Taxonomy" id="301301"/>
    <lineage>
        <taxon>Bacteria</taxon>
        <taxon>Bacillati</taxon>
        <taxon>Bacillota</taxon>
        <taxon>Clostridia</taxon>
        <taxon>Lachnospirales</taxon>
        <taxon>Lachnospiraceae</taxon>
        <taxon>Roseburia</taxon>
    </lineage>
</organism>
<feature type="transmembrane region" description="Helical" evidence="10">
    <location>
        <begin position="234"/>
        <end position="258"/>
    </location>
</feature>
<feature type="transmembrane region" description="Helical" evidence="10">
    <location>
        <begin position="92"/>
        <end position="114"/>
    </location>
</feature>
<feature type="transmembrane region" description="Helical" evidence="10">
    <location>
        <begin position="134"/>
        <end position="153"/>
    </location>
</feature>
<dbReference type="CDD" id="cd13143">
    <property type="entry name" value="MATE_MepA_like"/>
    <property type="match status" value="1"/>
</dbReference>
<comment type="subcellular location">
    <subcellularLocation>
        <location evidence="1">Cell membrane</location>
        <topology evidence="1">Multi-pass membrane protein</topology>
    </subcellularLocation>
</comment>
<dbReference type="InterPro" id="IPR002528">
    <property type="entry name" value="MATE_fam"/>
</dbReference>
<evidence type="ECO:0000313" key="11">
    <source>
        <dbReference type="EMBL" id="RGS42322.1"/>
    </source>
</evidence>
<feature type="transmembrane region" description="Helical" evidence="10">
    <location>
        <begin position="318"/>
        <end position="343"/>
    </location>
</feature>
<dbReference type="GO" id="GO:0046677">
    <property type="term" value="P:response to antibiotic"/>
    <property type="evidence" value="ECO:0007669"/>
    <property type="project" value="UniProtKB-KW"/>
</dbReference>
<dbReference type="Proteomes" id="UP000266172">
    <property type="component" value="Unassembled WGS sequence"/>
</dbReference>
<dbReference type="AlphaFoldDB" id="A0A395VFT3"/>
<dbReference type="InterPro" id="IPR051327">
    <property type="entry name" value="MATE_MepA_subfamily"/>
</dbReference>
<feature type="transmembrane region" description="Helical" evidence="10">
    <location>
        <begin position="270"/>
        <end position="298"/>
    </location>
</feature>
<accession>A0A395VFT3</accession>
<dbReference type="PIRSF" id="PIRSF006603">
    <property type="entry name" value="DinF"/>
    <property type="match status" value="1"/>
</dbReference>
<dbReference type="InterPro" id="IPR045070">
    <property type="entry name" value="MATE_MepA-like"/>
</dbReference>
<keyword evidence="7 10" id="KW-1133">Transmembrane helix</keyword>
<dbReference type="EMBL" id="QRVL01000001">
    <property type="protein sequence ID" value="RGS42322.1"/>
    <property type="molecule type" value="Genomic_DNA"/>
</dbReference>
<reference evidence="11 12" key="1">
    <citation type="submission" date="2018-08" db="EMBL/GenBank/DDBJ databases">
        <title>A genome reference for cultivated species of the human gut microbiota.</title>
        <authorList>
            <person name="Zou Y."/>
            <person name="Xue W."/>
            <person name="Luo G."/>
        </authorList>
    </citation>
    <scope>NUCLEOTIDE SEQUENCE [LARGE SCALE GENOMIC DNA]</scope>
    <source>
        <strain evidence="11 12">AF22-12AC</strain>
    </source>
</reference>
<evidence type="ECO:0000256" key="7">
    <source>
        <dbReference type="ARBA" id="ARBA00022989"/>
    </source>
</evidence>
<dbReference type="GO" id="GO:0042910">
    <property type="term" value="F:xenobiotic transmembrane transporter activity"/>
    <property type="evidence" value="ECO:0007669"/>
    <property type="project" value="InterPro"/>
</dbReference>
<dbReference type="PANTHER" id="PTHR43823">
    <property type="entry name" value="SPORULATION PROTEIN YKVU"/>
    <property type="match status" value="1"/>
</dbReference>
<dbReference type="InterPro" id="IPR048279">
    <property type="entry name" value="MdtK-like"/>
</dbReference>
<proteinExistence type="inferred from homology"/>
<protein>
    <recommendedName>
        <fullName evidence="3">Multidrug export protein MepA</fullName>
    </recommendedName>
</protein>
<dbReference type="GO" id="GO:0005886">
    <property type="term" value="C:plasma membrane"/>
    <property type="evidence" value="ECO:0007669"/>
    <property type="project" value="UniProtKB-SubCell"/>
</dbReference>
<evidence type="ECO:0000313" key="12">
    <source>
        <dbReference type="Proteomes" id="UP000266172"/>
    </source>
</evidence>
<evidence type="ECO:0000256" key="6">
    <source>
        <dbReference type="ARBA" id="ARBA00022692"/>
    </source>
</evidence>
<evidence type="ECO:0000256" key="8">
    <source>
        <dbReference type="ARBA" id="ARBA00023136"/>
    </source>
</evidence>
<keyword evidence="8 10" id="KW-0472">Membrane</keyword>
<evidence type="ECO:0000256" key="9">
    <source>
        <dbReference type="ARBA" id="ARBA00023251"/>
    </source>
</evidence>
<comment type="caution">
    <text evidence="11">The sequence shown here is derived from an EMBL/GenBank/DDBJ whole genome shotgun (WGS) entry which is preliminary data.</text>
</comment>
<gene>
    <name evidence="11" type="ORF">DWX93_03070</name>
</gene>
<evidence type="ECO:0000256" key="5">
    <source>
        <dbReference type="ARBA" id="ARBA00022475"/>
    </source>
</evidence>
<comment type="similarity">
    <text evidence="2">Belongs to the multi antimicrobial extrusion (MATE) (TC 2.A.66.1) family. MepA subfamily.</text>
</comment>
<feature type="transmembrane region" description="Helical" evidence="10">
    <location>
        <begin position="165"/>
        <end position="187"/>
    </location>
</feature>
<name>A0A395VFT3_9FIRM</name>
<keyword evidence="9" id="KW-0046">Antibiotic resistance</keyword>
<sequence>MNNDVFETMPVPKAYFKMALPVVFGMVISLVYNMVDTWFIAKTQNTSLVAGVSLCAPVFSLMIAFGDIFGLGGSSAISRLFGKKDYDTARRISAFCLLGSIFFGIAVAVLMLLFQTPILHLLGARDDTIAYAGAYYRFLVLGCPAIIFNIVPGNLLRTEGLANDAMIGSVIGAVFNIFLDPIFIFSLHMGAGGAALATILSNLLADCYLVWVVFKKAGHLSMSCREMHISSSHVRDILLIGIPASITNLMQSFAVLLTNRFLLPYGSDKVAALGIALKVNMITMLILVGFAFGAQPLLGYCYGADNRERLKQFLHFDLLVQLLIALVFTAAACIFAPPIIRIFMQDDVIVASGALMLRCLMITAPVIGMILVFTTLFQAAGMALPAFLMSISRQGVLLVLCMLLFSSLFGYMGILLAQAVSDVLTGILGFLLLRRSKILL</sequence>
<dbReference type="GO" id="GO:0015297">
    <property type="term" value="F:antiporter activity"/>
    <property type="evidence" value="ECO:0007669"/>
    <property type="project" value="InterPro"/>
</dbReference>
<dbReference type="Pfam" id="PF01554">
    <property type="entry name" value="MatE"/>
    <property type="match status" value="2"/>
</dbReference>
<feature type="transmembrane region" description="Helical" evidence="10">
    <location>
        <begin position="47"/>
        <end position="71"/>
    </location>
</feature>
<feature type="transmembrane region" description="Helical" evidence="10">
    <location>
        <begin position="193"/>
        <end position="214"/>
    </location>
</feature>
<evidence type="ECO:0000256" key="10">
    <source>
        <dbReference type="SAM" id="Phobius"/>
    </source>
</evidence>
<evidence type="ECO:0000256" key="1">
    <source>
        <dbReference type="ARBA" id="ARBA00004651"/>
    </source>
</evidence>
<evidence type="ECO:0000256" key="3">
    <source>
        <dbReference type="ARBA" id="ARBA00022106"/>
    </source>
</evidence>
<dbReference type="RefSeq" id="WP_118096581.1">
    <property type="nucleotide sequence ID" value="NZ_QRVL01000001.1"/>
</dbReference>
<keyword evidence="4" id="KW-0813">Transport</keyword>
<evidence type="ECO:0000256" key="2">
    <source>
        <dbReference type="ARBA" id="ARBA00008417"/>
    </source>
</evidence>
<evidence type="ECO:0000256" key="4">
    <source>
        <dbReference type="ARBA" id="ARBA00022448"/>
    </source>
</evidence>
<dbReference type="PANTHER" id="PTHR43823:SF3">
    <property type="entry name" value="MULTIDRUG EXPORT PROTEIN MEPA"/>
    <property type="match status" value="1"/>
</dbReference>
<keyword evidence="6 10" id="KW-0812">Transmembrane</keyword>